<protein>
    <submittedName>
        <fullName evidence="4">RbsD/FucU domain-containing protein</fullName>
    </submittedName>
</protein>
<evidence type="ECO:0000313" key="4">
    <source>
        <dbReference type="EMBL" id="MDX5930374.1"/>
    </source>
</evidence>
<evidence type="ECO:0000313" key="5">
    <source>
        <dbReference type="Proteomes" id="UP001279553"/>
    </source>
</evidence>
<dbReference type="GO" id="GO:0006004">
    <property type="term" value="P:fucose metabolic process"/>
    <property type="evidence" value="ECO:0007669"/>
    <property type="project" value="TreeGrafter"/>
</dbReference>
<gene>
    <name evidence="4" type="ORF">SIL87_06315</name>
</gene>
<dbReference type="EMBL" id="JAWXYB010000018">
    <property type="protein sequence ID" value="MDX5930374.1"/>
    <property type="molecule type" value="Genomic_DNA"/>
</dbReference>
<dbReference type="GO" id="GO:0042806">
    <property type="term" value="F:fucose binding"/>
    <property type="evidence" value="ECO:0007669"/>
    <property type="project" value="TreeGrafter"/>
</dbReference>
<evidence type="ECO:0000256" key="3">
    <source>
        <dbReference type="ARBA" id="ARBA00036324"/>
    </source>
</evidence>
<dbReference type="SUPFAM" id="SSF102546">
    <property type="entry name" value="RbsD-like"/>
    <property type="match status" value="1"/>
</dbReference>
<dbReference type="Pfam" id="PF05025">
    <property type="entry name" value="RbsD_FucU"/>
    <property type="match status" value="1"/>
</dbReference>
<comment type="catalytic activity">
    <reaction evidence="1">
        <text>beta-D-ribopyranose = beta-D-ribofuranose</text>
        <dbReference type="Rhea" id="RHEA:25432"/>
        <dbReference type="ChEBI" id="CHEBI:27476"/>
        <dbReference type="ChEBI" id="CHEBI:47002"/>
        <dbReference type="EC" id="5.4.99.62"/>
    </reaction>
</comment>
<evidence type="ECO:0000256" key="2">
    <source>
        <dbReference type="ARBA" id="ARBA00023235"/>
    </source>
</evidence>
<dbReference type="RefSeq" id="WP_319613326.1">
    <property type="nucleotide sequence ID" value="NZ_JAWXYB010000018.1"/>
</dbReference>
<keyword evidence="5" id="KW-1185">Reference proteome</keyword>
<dbReference type="GO" id="GO:0062193">
    <property type="term" value="F:D-ribose pyranase activity"/>
    <property type="evidence" value="ECO:0007669"/>
    <property type="project" value="UniProtKB-EC"/>
</dbReference>
<organism evidence="4 5">
    <name type="scientific">Acidiphilium acidophilum</name>
    <name type="common">Thiobacillus acidophilus</name>
    <dbReference type="NCBI Taxonomy" id="76588"/>
    <lineage>
        <taxon>Bacteria</taxon>
        <taxon>Pseudomonadati</taxon>
        <taxon>Pseudomonadota</taxon>
        <taxon>Alphaproteobacteria</taxon>
        <taxon>Acetobacterales</taxon>
        <taxon>Acidocellaceae</taxon>
        <taxon>Acidiphilium</taxon>
    </lineage>
</organism>
<name>A0AAW9DMI4_ACIAO</name>
<accession>A0AAW9DMI4</accession>
<sequence length="145" mass="15532">MLRGIDPLLTADLLHALRAMGHGDTITIVDANFPAAACARRLITAQGSDVTTMFRAIIAILPVDDFIPKPLLTMQIVGDPSTVPQAVAELHEATTAAGLDTGSLGTVERHEFYRRARDSFAIVATGDRRLYANIIITKGVLRPVG</sequence>
<dbReference type="Gene3D" id="3.40.1650.10">
    <property type="entry name" value="RbsD-like domain"/>
    <property type="match status" value="1"/>
</dbReference>
<comment type="catalytic activity">
    <reaction evidence="3">
        <text>alpha-L-fucose = beta-L-fucose</text>
        <dbReference type="Rhea" id="RHEA:25580"/>
        <dbReference type="ChEBI" id="CHEBI:42548"/>
        <dbReference type="ChEBI" id="CHEBI:42589"/>
        <dbReference type="EC" id="5.1.3.29"/>
    </reaction>
</comment>
<evidence type="ECO:0000256" key="1">
    <source>
        <dbReference type="ARBA" id="ARBA00000223"/>
    </source>
</evidence>
<dbReference type="Proteomes" id="UP001279553">
    <property type="component" value="Unassembled WGS sequence"/>
</dbReference>
<reference evidence="4 5" key="1">
    <citation type="submission" date="2023-11" db="EMBL/GenBank/DDBJ databases">
        <title>MicrobeMod: A computational toolkit for identifying prokaryotic methylation and restriction-modification with nanopore sequencing.</title>
        <authorList>
            <person name="Crits-Christoph A."/>
            <person name="Kang S.C."/>
            <person name="Lee H."/>
            <person name="Ostrov N."/>
        </authorList>
    </citation>
    <scope>NUCLEOTIDE SEQUENCE [LARGE SCALE GENOMIC DNA]</scope>
    <source>
        <strain evidence="4 5">DSMZ 700</strain>
    </source>
</reference>
<dbReference type="InterPro" id="IPR023750">
    <property type="entry name" value="RbsD-like_sf"/>
</dbReference>
<dbReference type="InterPro" id="IPR007721">
    <property type="entry name" value="RbsD_FucU"/>
</dbReference>
<dbReference type="AlphaFoldDB" id="A0AAW9DMI4"/>
<proteinExistence type="predicted"/>
<keyword evidence="2" id="KW-0413">Isomerase</keyword>
<dbReference type="InterPro" id="IPR050443">
    <property type="entry name" value="RbsD/FucU_mutarotase"/>
</dbReference>
<dbReference type="PANTHER" id="PTHR31690:SF4">
    <property type="entry name" value="FUCOSE MUTAROTASE"/>
    <property type="match status" value="1"/>
</dbReference>
<dbReference type="PANTHER" id="PTHR31690">
    <property type="entry name" value="FUCOSE MUTAROTASE"/>
    <property type="match status" value="1"/>
</dbReference>
<dbReference type="GO" id="GO:0036373">
    <property type="term" value="F:L-fucose mutarotase activity"/>
    <property type="evidence" value="ECO:0007669"/>
    <property type="project" value="UniProtKB-EC"/>
</dbReference>
<comment type="caution">
    <text evidence="4">The sequence shown here is derived from an EMBL/GenBank/DDBJ whole genome shotgun (WGS) entry which is preliminary data.</text>
</comment>